<reference evidence="3 4" key="1">
    <citation type="submission" date="2019-07" db="EMBL/GenBank/DDBJ databases">
        <title>Finished genome of Venturia effusa.</title>
        <authorList>
            <person name="Young C.A."/>
            <person name="Cox M.P."/>
            <person name="Ganley A.R.D."/>
            <person name="David W.J."/>
        </authorList>
    </citation>
    <scope>NUCLEOTIDE SEQUENCE [LARGE SCALE GENOMIC DNA]</scope>
    <source>
        <strain evidence="4">albino</strain>
    </source>
</reference>
<dbReference type="GO" id="GO:0003676">
    <property type="term" value="F:nucleic acid binding"/>
    <property type="evidence" value="ECO:0007669"/>
    <property type="project" value="InterPro"/>
</dbReference>
<feature type="compositionally biased region" description="Polar residues" evidence="1">
    <location>
        <begin position="170"/>
        <end position="187"/>
    </location>
</feature>
<dbReference type="Gene3D" id="1.25.40.90">
    <property type="match status" value="1"/>
</dbReference>
<evidence type="ECO:0000259" key="2">
    <source>
        <dbReference type="PROSITE" id="PS51391"/>
    </source>
</evidence>
<sequence>MKLTGHSTEDQVIMASSVVQEFATLLQSLRNLKPPGVNKSKVEAITKIATSNENLNIDRRTLVDEIASAFRSSPATHKLGVFYIVDSITRQWIATTGPHSAGVARMTEVLPAMIEELLATLPEAQKERTGKLIDIWISSKSFPADMLASFKQRLTGAPAPAATNGFAAQQGTAPVNSHTPQAQNYSAHQAVPPHTNTSATPYYGGPASIPQAAPPPPVPIVSLQTGVPPSQQPAMMQNAQPVNPAPSTQYQSNAQATPQISEHNVPVAQAAPAPPATGTADPQQQLQLLQQLAQILAPEQLAAVIAQMGFQLPAPAAAPAPQVAQPVVAQPPQNGGYDAGQNGHNGYDQGRSNQDNQARFRDRSRSPDAKRRRVTPPNRRDSPTYGVYDPNVAQTDSGRRGDERRGRGNRGVRNEFRRRSPPKDRPASPGMVQRPMQHKPIGAAKPVGHDYNLGPNRIKVLSRTLFIGGVNRSDERQLMDFMARFAQVQSCIVNHDKRHAFLKLITHQDAIAAKTAVEQLPEPEYRAMFERINWAVGFGPTQYADYNLGESTLPIDVLTDADKKWLRSAEYGGTGGPEITPGMVVEEPDIEIGAGPSSKAISRRGNRGGFGNRGGNRGGRDNRDDEQQQQQQQPRREQRERRYEDRPPPPRQQRAERHPQPMDNYMPEPVTVGPPPPVPTFGAPLPGFPYNFH</sequence>
<dbReference type="InterPro" id="IPR048892">
    <property type="entry name" value="Nrd1_Seb1_dom2"/>
</dbReference>
<dbReference type="Pfam" id="PF21380">
    <property type="entry name" value="Nrd1-Seb1_dom2"/>
    <property type="match status" value="1"/>
</dbReference>
<feature type="region of interest" description="Disordered" evidence="1">
    <location>
        <begin position="327"/>
        <end position="435"/>
    </location>
</feature>
<dbReference type="InterPro" id="IPR012677">
    <property type="entry name" value="Nucleotide-bd_a/b_plait_sf"/>
</dbReference>
<evidence type="ECO:0000313" key="3">
    <source>
        <dbReference type="EMBL" id="QDS76999.1"/>
    </source>
</evidence>
<dbReference type="InterPro" id="IPR008942">
    <property type="entry name" value="ENTH_VHS"/>
</dbReference>
<feature type="compositionally biased region" description="Basic and acidic residues" evidence="1">
    <location>
        <begin position="358"/>
        <end position="369"/>
    </location>
</feature>
<dbReference type="SUPFAM" id="SSF54928">
    <property type="entry name" value="RNA-binding domain, RBD"/>
    <property type="match status" value="1"/>
</dbReference>
<keyword evidence="4" id="KW-1185">Reference proteome</keyword>
<accession>A0A517LMX9</accession>
<dbReference type="Pfam" id="PF04818">
    <property type="entry name" value="CID"/>
    <property type="match status" value="1"/>
</dbReference>
<proteinExistence type="predicted"/>
<dbReference type="InterPro" id="IPR035979">
    <property type="entry name" value="RBD_domain_sf"/>
</dbReference>
<feature type="region of interest" description="Disordered" evidence="1">
    <location>
        <begin position="170"/>
        <end position="207"/>
    </location>
</feature>
<feature type="domain" description="CID" evidence="2">
    <location>
        <begin position="14"/>
        <end position="158"/>
    </location>
</feature>
<dbReference type="EMBL" id="CP042200">
    <property type="protein sequence ID" value="QDS76999.1"/>
    <property type="molecule type" value="Genomic_DNA"/>
</dbReference>
<dbReference type="SMART" id="SM00582">
    <property type="entry name" value="RPR"/>
    <property type="match status" value="1"/>
</dbReference>
<dbReference type="PROSITE" id="PS51391">
    <property type="entry name" value="CID"/>
    <property type="match status" value="1"/>
</dbReference>
<dbReference type="OrthoDB" id="79367at2759"/>
<protein>
    <recommendedName>
        <fullName evidence="2">CID domain-containing protein</fullName>
    </recommendedName>
</protein>
<evidence type="ECO:0000256" key="1">
    <source>
        <dbReference type="SAM" id="MobiDB-lite"/>
    </source>
</evidence>
<organism evidence="3 4">
    <name type="scientific">Venturia effusa</name>
    <dbReference type="NCBI Taxonomy" id="50376"/>
    <lineage>
        <taxon>Eukaryota</taxon>
        <taxon>Fungi</taxon>
        <taxon>Dikarya</taxon>
        <taxon>Ascomycota</taxon>
        <taxon>Pezizomycotina</taxon>
        <taxon>Dothideomycetes</taxon>
        <taxon>Pleosporomycetidae</taxon>
        <taxon>Venturiales</taxon>
        <taxon>Venturiaceae</taxon>
        <taxon>Venturia</taxon>
    </lineage>
</organism>
<feature type="compositionally biased region" description="Basic and acidic residues" evidence="1">
    <location>
        <begin position="634"/>
        <end position="660"/>
    </location>
</feature>
<dbReference type="InterPro" id="IPR006569">
    <property type="entry name" value="CID_dom"/>
</dbReference>
<dbReference type="Gene3D" id="3.30.70.330">
    <property type="match status" value="1"/>
</dbReference>
<feature type="region of interest" description="Disordered" evidence="1">
    <location>
        <begin position="593"/>
        <end position="680"/>
    </location>
</feature>
<dbReference type="AlphaFoldDB" id="A0A517LMX9"/>
<name>A0A517LMX9_9PEZI</name>
<dbReference type="STRING" id="50376.A0A517LMX9"/>
<feature type="compositionally biased region" description="Gly residues" evidence="1">
    <location>
        <begin position="607"/>
        <end position="617"/>
    </location>
</feature>
<feature type="compositionally biased region" description="Basic and acidic residues" evidence="1">
    <location>
        <begin position="397"/>
        <end position="426"/>
    </location>
</feature>
<gene>
    <name evidence="3" type="ORF">FKW77_006019</name>
</gene>
<dbReference type="SUPFAM" id="SSF48464">
    <property type="entry name" value="ENTH/VHS domain"/>
    <property type="match status" value="1"/>
</dbReference>
<dbReference type="Proteomes" id="UP000316270">
    <property type="component" value="Chromosome 16"/>
</dbReference>
<evidence type="ECO:0000313" key="4">
    <source>
        <dbReference type="Proteomes" id="UP000316270"/>
    </source>
</evidence>